<organism evidence="1 2">
    <name type="scientific">Burkholderia pseudomallei (strain 1106a)</name>
    <dbReference type="NCBI Taxonomy" id="357348"/>
    <lineage>
        <taxon>Bacteria</taxon>
        <taxon>Pseudomonadati</taxon>
        <taxon>Pseudomonadota</taxon>
        <taxon>Betaproteobacteria</taxon>
        <taxon>Burkholderiales</taxon>
        <taxon>Burkholderiaceae</taxon>
        <taxon>Burkholderia</taxon>
        <taxon>pseudomallei group</taxon>
    </lineage>
</organism>
<proteinExistence type="predicted"/>
<sequence length="49" mass="5410">MHGGFSLQRITTLLSLLILLGVRAGSGGLVTGRRRLLCLRSKREQSSDW</sequence>
<accession>A3P920</accession>
<reference evidence="2" key="1">
    <citation type="submission" date="2007-02" db="EMBL/GenBank/DDBJ databases">
        <authorList>
            <person name="DeShazer D."/>
            <person name="Woods D.E."/>
            <person name="Nierman W.C."/>
        </authorList>
    </citation>
    <scope>NUCLEOTIDE SEQUENCE [LARGE SCALE GENOMIC DNA]</scope>
    <source>
        <strain evidence="2">1106a</strain>
    </source>
</reference>
<dbReference type="KEGG" id="bpl:BURPS1106A_A2801"/>
<dbReference type="AlphaFoldDB" id="A3P920"/>
<dbReference type="HOGENOM" id="CLU_210150_0_0_4"/>
<evidence type="ECO:0000313" key="1">
    <source>
        <dbReference type="EMBL" id="ABN95384.1"/>
    </source>
</evidence>
<protein>
    <submittedName>
        <fullName evidence="1">Uncharacterized protein</fullName>
    </submittedName>
</protein>
<dbReference type="Proteomes" id="UP000006738">
    <property type="component" value="Chromosome II"/>
</dbReference>
<name>A3P920_BURP0</name>
<gene>
    <name evidence="1" type="ordered locus">BURPS1106A_A2801</name>
</gene>
<dbReference type="EMBL" id="CP000573">
    <property type="protein sequence ID" value="ABN95384.1"/>
    <property type="molecule type" value="Genomic_DNA"/>
</dbReference>
<evidence type="ECO:0000313" key="2">
    <source>
        <dbReference type="Proteomes" id="UP000006738"/>
    </source>
</evidence>